<protein>
    <submittedName>
        <fullName evidence="2">Tripartite-type tricarboxylate transporter, receptor component TctC</fullName>
    </submittedName>
</protein>
<keyword evidence="2" id="KW-0675">Receptor</keyword>
<evidence type="ECO:0000256" key="1">
    <source>
        <dbReference type="ARBA" id="ARBA00006987"/>
    </source>
</evidence>
<dbReference type="Gene3D" id="3.40.190.150">
    <property type="entry name" value="Bordetella uptake gene, domain 1"/>
    <property type="match status" value="1"/>
</dbReference>
<dbReference type="EMBL" id="FWXJ01000004">
    <property type="protein sequence ID" value="SMC44178.1"/>
    <property type="molecule type" value="Genomic_DNA"/>
</dbReference>
<dbReference type="Proteomes" id="UP000192708">
    <property type="component" value="Unassembled WGS sequence"/>
</dbReference>
<keyword evidence="3" id="KW-1185">Reference proteome</keyword>
<organism evidence="2 3">
    <name type="scientific">Polynucleobacter kasalickyi</name>
    <dbReference type="NCBI Taxonomy" id="1938817"/>
    <lineage>
        <taxon>Bacteria</taxon>
        <taxon>Pseudomonadati</taxon>
        <taxon>Pseudomonadota</taxon>
        <taxon>Betaproteobacteria</taxon>
        <taxon>Burkholderiales</taxon>
        <taxon>Burkholderiaceae</taxon>
        <taxon>Polynucleobacter</taxon>
    </lineage>
</organism>
<dbReference type="Pfam" id="PF03401">
    <property type="entry name" value="TctC"/>
    <property type="match status" value="1"/>
</dbReference>
<dbReference type="STRING" id="1938817.SAMN06296008_104162"/>
<comment type="similarity">
    <text evidence="1">Belongs to the UPF0065 (bug) family.</text>
</comment>
<reference evidence="2 3" key="1">
    <citation type="submission" date="2017-04" db="EMBL/GenBank/DDBJ databases">
        <authorList>
            <person name="Afonso C.L."/>
            <person name="Miller P.J."/>
            <person name="Scott M.A."/>
            <person name="Spackman E."/>
            <person name="Goraichik I."/>
            <person name="Dimitrov K.M."/>
            <person name="Suarez D.L."/>
            <person name="Swayne D.E."/>
        </authorList>
    </citation>
    <scope>NUCLEOTIDE SEQUENCE [LARGE SCALE GENOMIC DNA]</scope>
    <source>
        <strain evidence="2 3">VK13</strain>
    </source>
</reference>
<evidence type="ECO:0000313" key="3">
    <source>
        <dbReference type="Proteomes" id="UP000192708"/>
    </source>
</evidence>
<dbReference type="PANTHER" id="PTHR42928">
    <property type="entry name" value="TRICARBOXYLATE-BINDING PROTEIN"/>
    <property type="match status" value="1"/>
</dbReference>
<name>A0A1W1Z8C7_9BURK</name>
<dbReference type="InterPro" id="IPR005064">
    <property type="entry name" value="BUG"/>
</dbReference>
<gene>
    <name evidence="2" type="ORF">SAMN06296008_104162</name>
</gene>
<proteinExistence type="inferred from homology"/>
<dbReference type="PIRSF" id="PIRSF017082">
    <property type="entry name" value="YflP"/>
    <property type="match status" value="1"/>
</dbReference>
<evidence type="ECO:0000313" key="2">
    <source>
        <dbReference type="EMBL" id="SMC44178.1"/>
    </source>
</evidence>
<sequence>MTIKYVFGWMISAMLLITNLVFAQSSKGEFPDHSIRLVVPSGAGGVTDSLARLLALELSQNLGQQVFVDNRPGASGITGSQFVATSAPDGYTLLMVFPSHVTNPSLFSKLPYDTLKSFTPVSLVSSVSMVFVVPKDSPANTMNEFISYAKANSKKLNFSTVGAGSLGHLGAELLNAMIGTNITHIPYKGSPQAMTALISGETDMYLVASASSAVPYIKSKQIKILGVSTKDRLPIFPDTPSMTESIKGFDVQGWNGILAPAGTPPKVIEKLNKAIIKSVASEEFSKKLRQEGAVGFTSTPAEFQTLIEKDILKWGKVIKDANIHLD</sequence>
<dbReference type="PANTHER" id="PTHR42928:SF5">
    <property type="entry name" value="BLR1237 PROTEIN"/>
    <property type="match status" value="1"/>
</dbReference>
<dbReference type="CDD" id="cd13578">
    <property type="entry name" value="PBP2_Bug27"/>
    <property type="match status" value="1"/>
</dbReference>
<dbReference type="SUPFAM" id="SSF53850">
    <property type="entry name" value="Periplasmic binding protein-like II"/>
    <property type="match status" value="1"/>
</dbReference>
<dbReference type="InterPro" id="IPR042100">
    <property type="entry name" value="Bug_dom1"/>
</dbReference>
<accession>A0A1W1Z8C7</accession>
<dbReference type="OrthoDB" id="8678477at2"/>
<dbReference type="Gene3D" id="3.40.190.10">
    <property type="entry name" value="Periplasmic binding protein-like II"/>
    <property type="match status" value="1"/>
</dbReference>
<dbReference type="RefSeq" id="WP_084283123.1">
    <property type="nucleotide sequence ID" value="NZ_FWXJ01000004.1"/>
</dbReference>
<dbReference type="AlphaFoldDB" id="A0A1W1Z8C7"/>